<protein>
    <recommendedName>
        <fullName evidence="5">Zn(2)-C6 fungal-type domain-containing protein</fullName>
    </recommendedName>
</protein>
<evidence type="ECO:0000256" key="3">
    <source>
        <dbReference type="ARBA" id="ARBA00023163"/>
    </source>
</evidence>
<organism evidence="6 7">
    <name type="scientific">Aspergillus bertholletiae</name>
    <dbReference type="NCBI Taxonomy" id="1226010"/>
    <lineage>
        <taxon>Eukaryota</taxon>
        <taxon>Fungi</taxon>
        <taxon>Dikarya</taxon>
        <taxon>Ascomycota</taxon>
        <taxon>Pezizomycotina</taxon>
        <taxon>Eurotiomycetes</taxon>
        <taxon>Eurotiomycetidae</taxon>
        <taxon>Eurotiales</taxon>
        <taxon>Aspergillaceae</taxon>
        <taxon>Aspergillus</taxon>
        <taxon>Aspergillus subgen. Circumdati</taxon>
    </lineage>
</organism>
<evidence type="ECO:0000256" key="2">
    <source>
        <dbReference type="ARBA" id="ARBA00023125"/>
    </source>
</evidence>
<evidence type="ECO:0000259" key="5">
    <source>
        <dbReference type="PROSITE" id="PS50048"/>
    </source>
</evidence>
<dbReference type="AlphaFoldDB" id="A0A5N7AU06"/>
<dbReference type="CDD" id="cd00067">
    <property type="entry name" value="GAL4"/>
    <property type="match status" value="1"/>
</dbReference>
<proteinExistence type="predicted"/>
<evidence type="ECO:0000256" key="4">
    <source>
        <dbReference type="ARBA" id="ARBA00023242"/>
    </source>
</evidence>
<evidence type="ECO:0000256" key="1">
    <source>
        <dbReference type="ARBA" id="ARBA00023015"/>
    </source>
</evidence>
<dbReference type="GO" id="GO:0005634">
    <property type="term" value="C:nucleus"/>
    <property type="evidence" value="ECO:0007669"/>
    <property type="project" value="TreeGrafter"/>
</dbReference>
<dbReference type="EMBL" id="ML736356">
    <property type="protein sequence ID" value="KAE8372499.1"/>
    <property type="molecule type" value="Genomic_DNA"/>
</dbReference>
<dbReference type="OrthoDB" id="3266505at2759"/>
<accession>A0A5N7AU06</accession>
<dbReference type="SMART" id="SM00066">
    <property type="entry name" value="GAL4"/>
    <property type="match status" value="1"/>
</dbReference>
<reference evidence="6 7" key="1">
    <citation type="submission" date="2019-04" db="EMBL/GenBank/DDBJ databases">
        <title>Friends and foes A comparative genomics studyof 23 Aspergillus species from section Flavi.</title>
        <authorList>
            <consortium name="DOE Joint Genome Institute"/>
            <person name="Kjaerbolling I."/>
            <person name="Vesth T."/>
            <person name="Frisvad J.C."/>
            <person name="Nybo J.L."/>
            <person name="Theobald S."/>
            <person name="Kildgaard S."/>
            <person name="Isbrandt T."/>
            <person name="Kuo A."/>
            <person name="Sato A."/>
            <person name="Lyhne E.K."/>
            <person name="Kogle M.E."/>
            <person name="Wiebenga A."/>
            <person name="Kun R.S."/>
            <person name="Lubbers R.J."/>
            <person name="Makela M.R."/>
            <person name="Barry K."/>
            <person name="Chovatia M."/>
            <person name="Clum A."/>
            <person name="Daum C."/>
            <person name="Haridas S."/>
            <person name="He G."/>
            <person name="LaButti K."/>
            <person name="Lipzen A."/>
            <person name="Mondo S."/>
            <person name="Riley R."/>
            <person name="Salamov A."/>
            <person name="Simmons B.A."/>
            <person name="Magnuson J.K."/>
            <person name="Henrissat B."/>
            <person name="Mortensen U.H."/>
            <person name="Larsen T.O."/>
            <person name="Devries R.P."/>
            <person name="Grigoriev I.V."/>
            <person name="Machida M."/>
            <person name="Baker S.E."/>
            <person name="Andersen M.R."/>
        </authorList>
    </citation>
    <scope>NUCLEOTIDE SEQUENCE [LARGE SCALE GENOMIC DNA]</scope>
    <source>
        <strain evidence="6 7">IBT 29228</strain>
    </source>
</reference>
<keyword evidence="2" id="KW-0238">DNA-binding</keyword>
<name>A0A5N7AU06_9EURO</name>
<dbReference type="GO" id="GO:0000435">
    <property type="term" value="P:positive regulation of transcription from RNA polymerase II promoter by galactose"/>
    <property type="evidence" value="ECO:0007669"/>
    <property type="project" value="TreeGrafter"/>
</dbReference>
<keyword evidence="1" id="KW-0805">Transcription regulation</keyword>
<sequence length="72" mass="7905">MPKHTRQSKLGACTECQKRKSKCSGSAPCSYCARSSKPCTFSGPPQRTPLTRQAPMSWFKEAARKAESQLGL</sequence>
<dbReference type="Pfam" id="PF00172">
    <property type="entry name" value="Zn_clus"/>
    <property type="match status" value="1"/>
</dbReference>
<dbReference type="InterPro" id="IPR001138">
    <property type="entry name" value="Zn2Cys6_DnaBD"/>
</dbReference>
<dbReference type="InterPro" id="IPR036864">
    <property type="entry name" value="Zn2-C6_fun-type_DNA-bd_sf"/>
</dbReference>
<dbReference type="PROSITE" id="PS50048">
    <property type="entry name" value="ZN2_CY6_FUNGAL_2"/>
    <property type="match status" value="1"/>
</dbReference>
<dbReference type="Gene3D" id="4.10.240.10">
    <property type="entry name" value="Zn(2)-C6 fungal-type DNA-binding domain"/>
    <property type="match status" value="1"/>
</dbReference>
<dbReference type="PANTHER" id="PTHR47424:SF3">
    <property type="entry name" value="REGULATORY PROTEIN GAL4"/>
    <property type="match status" value="1"/>
</dbReference>
<dbReference type="PANTHER" id="PTHR47424">
    <property type="entry name" value="REGULATORY PROTEIN GAL4"/>
    <property type="match status" value="1"/>
</dbReference>
<dbReference type="SUPFAM" id="SSF57701">
    <property type="entry name" value="Zn2/Cys6 DNA-binding domain"/>
    <property type="match status" value="1"/>
</dbReference>
<gene>
    <name evidence="6" type="ORF">BDV26DRAFT_98803</name>
</gene>
<keyword evidence="3" id="KW-0804">Transcription</keyword>
<evidence type="ECO:0000313" key="7">
    <source>
        <dbReference type="Proteomes" id="UP000326198"/>
    </source>
</evidence>
<dbReference type="Proteomes" id="UP000326198">
    <property type="component" value="Unassembled WGS sequence"/>
</dbReference>
<keyword evidence="7" id="KW-1185">Reference proteome</keyword>
<feature type="domain" description="Zn(2)-C6 fungal-type" evidence="5">
    <location>
        <begin position="12"/>
        <end position="41"/>
    </location>
</feature>
<dbReference type="GO" id="GO:0008270">
    <property type="term" value="F:zinc ion binding"/>
    <property type="evidence" value="ECO:0007669"/>
    <property type="project" value="InterPro"/>
</dbReference>
<dbReference type="InterPro" id="IPR051127">
    <property type="entry name" value="Fungal_SecMet_Regulators"/>
</dbReference>
<keyword evidence="4" id="KW-0539">Nucleus</keyword>
<dbReference type="GO" id="GO:0000978">
    <property type="term" value="F:RNA polymerase II cis-regulatory region sequence-specific DNA binding"/>
    <property type="evidence" value="ECO:0007669"/>
    <property type="project" value="TreeGrafter"/>
</dbReference>
<dbReference type="GO" id="GO:0000981">
    <property type="term" value="F:DNA-binding transcription factor activity, RNA polymerase II-specific"/>
    <property type="evidence" value="ECO:0007669"/>
    <property type="project" value="InterPro"/>
</dbReference>
<evidence type="ECO:0000313" key="6">
    <source>
        <dbReference type="EMBL" id="KAE8372499.1"/>
    </source>
</evidence>